<organism evidence="4 5">
    <name type="scientific">Paracoccus fistulariae</name>
    <dbReference type="NCBI Taxonomy" id="658446"/>
    <lineage>
        <taxon>Bacteria</taxon>
        <taxon>Pseudomonadati</taxon>
        <taxon>Pseudomonadota</taxon>
        <taxon>Alphaproteobacteria</taxon>
        <taxon>Rhodobacterales</taxon>
        <taxon>Paracoccaceae</taxon>
        <taxon>Paracoccus</taxon>
    </lineage>
</organism>
<dbReference type="InterPro" id="IPR001424">
    <property type="entry name" value="SOD_Cu_Zn_dom"/>
</dbReference>
<proteinExistence type="inferred from homology"/>
<name>A0ABY7SQS2_9RHOB</name>
<keyword evidence="5" id="KW-1185">Reference proteome</keyword>
<dbReference type="PANTHER" id="PTHR10003">
    <property type="entry name" value="SUPEROXIDE DISMUTASE CU-ZN -RELATED"/>
    <property type="match status" value="1"/>
</dbReference>
<dbReference type="EMBL" id="CP067136">
    <property type="protein sequence ID" value="WCR08362.1"/>
    <property type="molecule type" value="Genomic_DNA"/>
</dbReference>
<dbReference type="SUPFAM" id="SSF49329">
    <property type="entry name" value="Cu,Zn superoxide dismutase-like"/>
    <property type="match status" value="1"/>
</dbReference>
<sequence length="190" mass="19476">MMTRFGFALGLALLASPLMAQDTAPADSGAEMPEPAAAPQLEGQVPMIAEIKSATGESLGTATVSDTPSGLTLVTVELTGVTPGIHGLHIHETGTCTPPDFKSAGGHLSGDKAHGVMSPEGPHPGDMPNIHVPESGELMLEYFASGLTEQMMDDEDGSAIIIHEQPDDYFGQPTGHAGARLGCGTFAAAE</sequence>
<dbReference type="Pfam" id="PF00080">
    <property type="entry name" value="Sod_Cu"/>
    <property type="match status" value="1"/>
</dbReference>
<comment type="similarity">
    <text evidence="1">Belongs to the Cu-Zn superoxide dismutase family.</text>
</comment>
<feature type="signal peptide" evidence="2">
    <location>
        <begin position="1"/>
        <end position="20"/>
    </location>
</feature>
<evidence type="ECO:0000313" key="5">
    <source>
        <dbReference type="Proteomes" id="UP001219349"/>
    </source>
</evidence>
<accession>A0ABY7SQS2</accession>
<protein>
    <submittedName>
        <fullName evidence="4">Superoxide dismutase family protein</fullName>
    </submittedName>
</protein>
<feature type="chain" id="PRO_5046605113" evidence="2">
    <location>
        <begin position="21"/>
        <end position="190"/>
    </location>
</feature>
<reference evidence="4 5" key="1">
    <citation type="submission" date="2021-01" db="EMBL/GenBank/DDBJ databases">
        <title>Biogeographic distribution of Paracoccus.</title>
        <authorList>
            <person name="Hollensteiner J."/>
            <person name="Leineberger J."/>
            <person name="Brinkhoff T."/>
            <person name="Daniel R."/>
        </authorList>
    </citation>
    <scope>NUCLEOTIDE SEQUENCE [LARGE SCALE GENOMIC DNA]</scope>
    <source>
        <strain evidence="4 5">KCTC 22803</strain>
    </source>
</reference>
<evidence type="ECO:0000313" key="4">
    <source>
        <dbReference type="EMBL" id="WCR08362.1"/>
    </source>
</evidence>
<evidence type="ECO:0000256" key="2">
    <source>
        <dbReference type="SAM" id="SignalP"/>
    </source>
</evidence>
<dbReference type="Proteomes" id="UP001219349">
    <property type="component" value="Chromosome"/>
</dbReference>
<dbReference type="RefSeq" id="WP_271883187.1">
    <property type="nucleotide sequence ID" value="NZ_CP067136.1"/>
</dbReference>
<feature type="domain" description="Superoxide dismutase copper/zinc binding" evidence="3">
    <location>
        <begin position="60"/>
        <end position="185"/>
    </location>
</feature>
<keyword evidence="2" id="KW-0732">Signal</keyword>
<evidence type="ECO:0000259" key="3">
    <source>
        <dbReference type="Pfam" id="PF00080"/>
    </source>
</evidence>
<evidence type="ECO:0000256" key="1">
    <source>
        <dbReference type="ARBA" id="ARBA00010457"/>
    </source>
</evidence>
<dbReference type="InterPro" id="IPR036423">
    <property type="entry name" value="SOD-like_Cu/Zn_dom_sf"/>
</dbReference>
<gene>
    <name evidence="4" type="ORF">JHX87_05970</name>
</gene>
<dbReference type="CDD" id="cd00305">
    <property type="entry name" value="Cu-Zn_Superoxide_Dismutase"/>
    <property type="match status" value="1"/>
</dbReference>
<dbReference type="Gene3D" id="2.60.40.200">
    <property type="entry name" value="Superoxide dismutase, copper/zinc binding domain"/>
    <property type="match status" value="1"/>
</dbReference>
<dbReference type="InterPro" id="IPR024134">
    <property type="entry name" value="SOD_Cu/Zn_/chaperone"/>
</dbReference>